<sequence length="731" mass="83085">MKLIVAEKPDQGSKLATPFTHKKKDGYLEIAANHVFPDGAYVTWAVGHLCELVPPEVYDPKWKKWSMETLPIIPDRFQHRVVKSKGKQFNKVKELLHRKEVDEVIIAGDAEREGEAIVRLILILAKNRKPMKRLWISSLTPKSVINGFENLLNEEDTRNIYFEAISRACADWLVGMNASRAYTLLLQKKGVKDVFSTGRVQTPTLALIVKRELEIANFQSEPFWEVNADFQIEGKKYSGKWHKDGESRIQTKELAEKIKEFCKDKPAEVLEIKKERKEFHPPYLFNLSALQATANKMYRYSPKKTLDIAQKLYLKGIISYPRSDSNFVTKGEAAQFPEILEKISNLKEYSLLFPLPVPSIMENKRYVNEKKVKDHYAIIPTEQVKDVSKLPEEEGKIYDLIIRRLIAAHYEKAIVNSTTIQTLVDKRATFVSKGKVTLKDGWRKVIFETQKAKDGSVEEQNLPLLEEGQLGTVENGSVKESKTQPPKRYTEGDLITLMKTAGKHIEDEQLVKVLKQTEGLGTEATRAGIIGVLKDRKYIEVRKNQVFSTEKGMLLIDAVGESILASAEMTAKWEQRLTEIGDGMASPQVFMEQVKKLAASLIEEAVKDSGHWDFNQYDVESIQSSSPKGKWSKGQKRNISFGTCKKCGGNVVDKGKLYGCSNYTKTKCDFTISKRILGKNITQTILKQLLATGRTDLIKGFKKGERTFNAHLHWNKEGEKIEFQFTNSELS</sequence>
<dbReference type="RefSeq" id="WP_217068378.1">
    <property type="nucleotide sequence ID" value="NZ_JAHQCS010000162.1"/>
</dbReference>
<evidence type="ECO:0000256" key="8">
    <source>
        <dbReference type="ARBA" id="ARBA00032235"/>
    </source>
</evidence>
<dbReference type="EMBL" id="JAHQCS010000162">
    <property type="protein sequence ID" value="MBU9714068.1"/>
    <property type="molecule type" value="Genomic_DNA"/>
</dbReference>
<dbReference type="Proteomes" id="UP000784880">
    <property type="component" value="Unassembled WGS sequence"/>
</dbReference>
<keyword evidence="5" id="KW-0460">Magnesium</keyword>
<dbReference type="NCBIfam" id="TIGR01056">
    <property type="entry name" value="topB"/>
    <property type="match status" value="1"/>
</dbReference>
<evidence type="ECO:0000259" key="10">
    <source>
        <dbReference type="PROSITE" id="PS50880"/>
    </source>
</evidence>
<dbReference type="InterPro" id="IPR000380">
    <property type="entry name" value="Topo_IA"/>
</dbReference>
<comment type="catalytic activity">
    <reaction evidence="1">
        <text>ATP-independent breakage of single-stranded DNA, followed by passage and rejoining.</text>
        <dbReference type="EC" id="5.6.2.1"/>
    </reaction>
</comment>
<evidence type="ECO:0000313" key="12">
    <source>
        <dbReference type="EMBL" id="MBU9714068.1"/>
    </source>
</evidence>
<gene>
    <name evidence="12" type="ORF">KS419_20235</name>
</gene>
<dbReference type="NCBIfam" id="NF005829">
    <property type="entry name" value="PRK07726.1"/>
    <property type="match status" value="1"/>
</dbReference>
<dbReference type="InterPro" id="IPR025589">
    <property type="entry name" value="Toprim_C_rpt"/>
</dbReference>
<evidence type="ECO:0000256" key="3">
    <source>
        <dbReference type="ARBA" id="ARBA00012891"/>
    </source>
</evidence>
<reference evidence="12 13" key="1">
    <citation type="submission" date="2021-06" db="EMBL/GenBank/DDBJ databases">
        <title>Bacillus sp. RD4P76, an endophyte from a halophyte.</title>
        <authorList>
            <person name="Sun J.-Q."/>
        </authorList>
    </citation>
    <scope>NUCLEOTIDE SEQUENCE [LARGE SCALE GENOMIC DNA]</scope>
    <source>
        <strain evidence="12 13">CGMCC 1.15917</strain>
    </source>
</reference>
<keyword evidence="4" id="KW-0479">Metal-binding</keyword>
<dbReference type="InterPro" id="IPR006171">
    <property type="entry name" value="TOPRIM_dom"/>
</dbReference>
<dbReference type="InterPro" id="IPR023406">
    <property type="entry name" value="Topo_IA_AS"/>
</dbReference>
<comment type="caution">
    <text evidence="12">The sequence shown here is derived from an EMBL/GenBank/DDBJ whole genome shotgun (WGS) entry which is preliminary data.</text>
</comment>
<evidence type="ECO:0000256" key="6">
    <source>
        <dbReference type="ARBA" id="ARBA00030003"/>
    </source>
</evidence>
<dbReference type="SMART" id="SM00493">
    <property type="entry name" value="TOPRIM"/>
    <property type="match status" value="1"/>
</dbReference>
<dbReference type="InterPro" id="IPR034144">
    <property type="entry name" value="TOPRIM_TopoIII"/>
</dbReference>
<comment type="similarity">
    <text evidence="2">Belongs to the type IA topoisomerase family.</text>
</comment>
<dbReference type="SMART" id="SM00436">
    <property type="entry name" value="TOP1Bc"/>
    <property type="match status" value="1"/>
</dbReference>
<dbReference type="SMART" id="SM00437">
    <property type="entry name" value="TOP1Ac"/>
    <property type="match status" value="1"/>
</dbReference>
<dbReference type="CDD" id="cd00186">
    <property type="entry name" value="TOP1Ac"/>
    <property type="match status" value="1"/>
</dbReference>
<dbReference type="PANTHER" id="PTHR11390:SF21">
    <property type="entry name" value="DNA TOPOISOMERASE 3-ALPHA"/>
    <property type="match status" value="1"/>
</dbReference>
<dbReference type="InterPro" id="IPR013497">
    <property type="entry name" value="Topo_IA_cen"/>
</dbReference>
<protein>
    <recommendedName>
        <fullName evidence="3">DNA topoisomerase</fullName>
        <ecNumber evidence="3">5.6.2.1</ecNumber>
    </recommendedName>
    <alternativeName>
        <fullName evidence="9">Omega-protein</fullName>
    </alternativeName>
    <alternativeName>
        <fullName evidence="8">Relaxing enzyme</fullName>
    </alternativeName>
    <alternativeName>
        <fullName evidence="6">Swivelase</fullName>
    </alternativeName>
    <alternativeName>
        <fullName evidence="7">Untwisting enzyme</fullName>
    </alternativeName>
</protein>
<dbReference type="CDD" id="cd03362">
    <property type="entry name" value="TOPRIM_TopoIA_TopoIII"/>
    <property type="match status" value="1"/>
</dbReference>
<dbReference type="InterPro" id="IPR005738">
    <property type="entry name" value="TopoIII"/>
</dbReference>
<evidence type="ECO:0000313" key="13">
    <source>
        <dbReference type="Proteomes" id="UP000784880"/>
    </source>
</evidence>
<dbReference type="PROSITE" id="PS00396">
    <property type="entry name" value="TOPO_IA_1"/>
    <property type="match status" value="1"/>
</dbReference>
<feature type="domain" description="Topo IA-type catalytic" evidence="11">
    <location>
        <begin position="157"/>
        <end position="602"/>
    </location>
</feature>
<accession>A0ABS6JP36</accession>
<evidence type="ECO:0000256" key="1">
    <source>
        <dbReference type="ARBA" id="ARBA00000213"/>
    </source>
</evidence>
<dbReference type="InterPro" id="IPR003602">
    <property type="entry name" value="Topo_IA_DNA-bd_dom"/>
</dbReference>
<dbReference type="PROSITE" id="PS50880">
    <property type="entry name" value="TOPRIM"/>
    <property type="match status" value="1"/>
</dbReference>
<name>A0ABS6JP36_9BACI</name>
<evidence type="ECO:0000256" key="9">
    <source>
        <dbReference type="ARBA" id="ARBA00032877"/>
    </source>
</evidence>
<proteinExistence type="inferred from homology"/>
<dbReference type="InterPro" id="IPR003601">
    <property type="entry name" value="Topo_IA_2"/>
</dbReference>
<keyword evidence="13" id="KW-1185">Reference proteome</keyword>
<evidence type="ECO:0000256" key="5">
    <source>
        <dbReference type="ARBA" id="ARBA00022842"/>
    </source>
</evidence>
<dbReference type="Pfam" id="PF01751">
    <property type="entry name" value="Toprim"/>
    <property type="match status" value="1"/>
</dbReference>
<organism evidence="12 13">
    <name type="scientific">Evansella tamaricis</name>
    <dbReference type="NCBI Taxonomy" id="2069301"/>
    <lineage>
        <taxon>Bacteria</taxon>
        <taxon>Bacillati</taxon>
        <taxon>Bacillota</taxon>
        <taxon>Bacilli</taxon>
        <taxon>Bacillales</taxon>
        <taxon>Bacillaceae</taxon>
        <taxon>Evansella</taxon>
    </lineage>
</organism>
<evidence type="ECO:0000256" key="4">
    <source>
        <dbReference type="ARBA" id="ARBA00022723"/>
    </source>
</evidence>
<evidence type="ECO:0000256" key="7">
    <source>
        <dbReference type="ARBA" id="ARBA00031985"/>
    </source>
</evidence>
<dbReference type="PROSITE" id="PS52039">
    <property type="entry name" value="TOPO_IA_2"/>
    <property type="match status" value="1"/>
</dbReference>
<dbReference type="EC" id="5.6.2.1" evidence="3"/>
<evidence type="ECO:0000256" key="2">
    <source>
        <dbReference type="ARBA" id="ARBA00009446"/>
    </source>
</evidence>
<evidence type="ECO:0000259" key="11">
    <source>
        <dbReference type="PROSITE" id="PS52039"/>
    </source>
</evidence>
<dbReference type="Pfam" id="PF13342">
    <property type="entry name" value="Toprim_Crpt"/>
    <property type="match status" value="1"/>
</dbReference>
<dbReference type="Pfam" id="PF01131">
    <property type="entry name" value="Topoisom_bac"/>
    <property type="match status" value="1"/>
</dbReference>
<dbReference type="PANTHER" id="PTHR11390">
    <property type="entry name" value="PROKARYOTIC DNA TOPOISOMERASE"/>
    <property type="match status" value="1"/>
</dbReference>
<feature type="domain" description="Toprim" evidence="10">
    <location>
        <begin position="1"/>
        <end position="140"/>
    </location>
</feature>